<accession>A0AAV5JFD2</accession>
<dbReference type="Proteomes" id="UP001054252">
    <property type="component" value="Unassembled WGS sequence"/>
</dbReference>
<dbReference type="InterPro" id="IPR025724">
    <property type="entry name" value="GAG-pre-integrase_dom"/>
</dbReference>
<protein>
    <recommendedName>
        <fullName evidence="6">Reverse transcriptase Ty1/copia-type domain-containing protein</fullName>
    </recommendedName>
</protein>
<feature type="region of interest" description="Disordered" evidence="1">
    <location>
        <begin position="187"/>
        <end position="294"/>
    </location>
</feature>
<reference evidence="4 5" key="1">
    <citation type="journal article" date="2021" name="Commun. Biol.">
        <title>The genome of Shorea leprosula (Dipterocarpaceae) highlights the ecological relevance of drought in aseasonal tropical rainforests.</title>
        <authorList>
            <person name="Ng K.K.S."/>
            <person name="Kobayashi M.J."/>
            <person name="Fawcett J.A."/>
            <person name="Hatakeyama M."/>
            <person name="Paape T."/>
            <person name="Ng C.H."/>
            <person name="Ang C.C."/>
            <person name="Tnah L.H."/>
            <person name="Lee C.T."/>
            <person name="Nishiyama T."/>
            <person name="Sese J."/>
            <person name="O'Brien M.J."/>
            <person name="Copetti D."/>
            <person name="Mohd Noor M.I."/>
            <person name="Ong R.C."/>
            <person name="Putra M."/>
            <person name="Sireger I.Z."/>
            <person name="Indrioko S."/>
            <person name="Kosugi Y."/>
            <person name="Izuno A."/>
            <person name="Isagi Y."/>
            <person name="Lee S.L."/>
            <person name="Shimizu K.K."/>
        </authorList>
    </citation>
    <scope>NUCLEOTIDE SEQUENCE [LARGE SCALE GENOMIC DNA]</scope>
    <source>
        <strain evidence="4">214</strain>
    </source>
</reference>
<evidence type="ECO:0000313" key="5">
    <source>
        <dbReference type="Proteomes" id="UP001054252"/>
    </source>
</evidence>
<keyword evidence="5" id="KW-1185">Reference proteome</keyword>
<evidence type="ECO:0000259" key="2">
    <source>
        <dbReference type="Pfam" id="PF07727"/>
    </source>
</evidence>
<feature type="compositionally biased region" description="Pro residues" evidence="1">
    <location>
        <begin position="224"/>
        <end position="235"/>
    </location>
</feature>
<dbReference type="Pfam" id="PF13976">
    <property type="entry name" value="gag_pre-integrs"/>
    <property type="match status" value="1"/>
</dbReference>
<evidence type="ECO:0000313" key="4">
    <source>
        <dbReference type="EMBL" id="GKV09611.1"/>
    </source>
</evidence>
<sequence length="422" mass="45864">MACQIPIDRPTFVHEQHASSACQLCGQSDHLARNCANSHVTTELANLVLHSKYTGPDKLLIGDGSGLKITHLCKSANVIVEFHATHVFVKDRNTGVILLRGQNKNGVYEFPVVNHSQSQPSALVGECTSVTDWHARLGHPSSKVQNKIFSEISLPVTSKVESTVCDPSTSMPISTYAPSPIGISPQSTWFSPQSTWQESHPPTVSNSPNHISNFLPTAVTVPSTSPPSSQPPSHPQIPHLPASPTVDTSSTSTTPSQNQPLSLANSPPSCLDVHPTISSSPSPPPIPPPTRTHPMITRSQNQIFKPKQLYLAKTPCSEIEPTCVSQALKDHQWRQAMSEEFSALVSQGTWDLVPSAPNQNIIGCKWVFRVKRGKDGQVERYKARLVAKGFHQKPGSDYFETFSPVIKPTTIRTVLSIAVSRG</sequence>
<dbReference type="AlphaFoldDB" id="A0AAV5JFD2"/>
<proteinExistence type="predicted"/>
<dbReference type="Pfam" id="PF07727">
    <property type="entry name" value="RVT_2"/>
    <property type="match status" value="1"/>
</dbReference>
<feature type="compositionally biased region" description="Polar residues" evidence="1">
    <location>
        <begin position="187"/>
        <end position="214"/>
    </location>
</feature>
<evidence type="ECO:0008006" key="6">
    <source>
        <dbReference type="Google" id="ProtNLM"/>
    </source>
</evidence>
<feature type="compositionally biased region" description="Pro residues" evidence="1">
    <location>
        <begin position="281"/>
        <end position="291"/>
    </location>
</feature>
<evidence type="ECO:0000259" key="3">
    <source>
        <dbReference type="Pfam" id="PF13976"/>
    </source>
</evidence>
<comment type="caution">
    <text evidence="4">The sequence shown here is derived from an EMBL/GenBank/DDBJ whole genome shotgun (WGS) entry which is preliminary data.</text>
</comment>
<feature type="domain" description="Reverse transcriptase Ty1/copia-type" evidence="2">
    <location>
        <begin position="349"/>
        <end position="420"/>
    </location>
</feature>
<organism evidence="4 5">
    <name type="scientific">Rubroshorea leprosula</name>
    <dbReference type="NCBI Taxonomy" id="152421"/>
    <lineage>
        <taxon>Eukaryota</taxon>
        <taxon>Viridiplantae</taxon>
        <taxon>Streptophyta</taxon>
        <taxon>Embryophyta</taxon>
        <taxon>Tracheophyta</taxon>
        <taxon>Spermatophyta</taxon>
        <taxon>Magnoliopsida</taxon>
        <taxon>eudicotyledons</taxon>
        <taxon>Gunneridae</taxon>
        <taxon>Pentapetalae</taxon>
        <taxon>rosids</taxon>
        <taxon>malvids</taxon>
        <taxon>Malvales</taxon>
        <taxon>Dipterocarpaceae</taxon>
        <taxon>Rubroshorea</taxon>
    </lineage>
</organism>
<dbReference type="EMBL" id="BPVZ01000030">
    <property type="protein sequence ID" value="GKV09611.1"/>
    <property type="molecule type" value="Genomic_DNA"/>
</dbReference>
<name>A0AAV5JFD2_9ROSI</name>
<dbReference type="InterPro" id="IPR013103">
    <property type="entry name" value="RVT_2"/>
</dbReference>
<evidence type="ECO:0000256" key="1">
    <source>
        <dbReference type="SAM" id="MobiDB-lite"/>
    </source>
</evidence>
<feature type="domain" description="GAG-pre-integrase" evidence="3">
    <location>
        <begin position="108"/>
        <end position="166"/>
    </location>
</feature>
<feature type="compositionally biased region" description="Low complexity" evidence="1">
    <location>
        <begin position="236"/>
        <end position="256"/>
    </location>
</feature>
<gene>
    <name evidence="4" type="ORF">SLEP1_g21084</name>
</gene>
<feature type="compositionally biased region" description="Polar residues" evidence="1">
    <location>
        <begin position="257"/>
        <end position="268"/>
    </location>
</feature>